<proteinExistence type="predicted"/>
<dbReference type="InterPro" id="IPR020835">
    <property type="entry name" value="Catalase_sf"/>
</dbReference>
<evidence type="ECO:0000313" key="3">
    <source>
        <dbReference type="EMBL" id="RUO22893.1"/>
    </source>
</evidence>
<dbReference type="Proteomes" id="UP000287865">
    <property type="component" value="Unassembled WGS sequence"/>
</dbReference>
<dbReference type="OrthoDB" id="255727at2"/>
<gene>
    <name evidence="2" type="ORF">B0I24_1099</name>
    <name evidence="3" type="ORF">CWE07_10480</name>
</gene>
<dbReference type="RefSeq" id="WP_111569737.1">
    <property type="nucleotide sequence ID" value="NZ_PIPK01000009.1"/>
</dbReference>
<dbReference type="EMBL" id="QLMD01000009">
    <property type="protein sequence ID" value="RAJ96328.1"/>
    <property type="molecule type" value="Genomic_DNA"/>
</dbReference>
<dbReference type="AlphaFoldDB" id="A0A327WUT2"/>
<comment type="caution">
    <text evidence="2">The sequence shown here is derived from an EMBL/GenBank/DDBJ whole genome shotgun (WGS) entry which is preliminary data.</text>
</comment>
<feature type="transmembrane region" description="Helical" evidence="1">
    <location>
        <begin position="12"/>
        <end position="33"/>
    </location>
</feature>
<keyword evidence="1" id="KW-0472">Membrane</keyword>
<accession>A0A327WUT2</accession>
<protein>
    <recommendedName>
        <fullName evidence="6">Catalase</fullName>
    </recommendedName>
</protein>
<evidence type="ECO:0000313" key="4">
    <source>
        <dbReference type="Proteomes" id="UP000249203"/>
    </source>
</evidence>
<keyword evidence="5" id="KW-1185">Reference proteome</keyword>
<evidence type="ECO:0008006" key="6">
    <source>
        <dbReference type="Google" id="ProtNLM"/>
    </source>
</evidence>
<dbReference type="EMBL" id="PIPK01000009">
    <property type="protein sequence ID" value="RUO22893.1"/>
    <property type="molecule type" value="Genomic_DNA"/>
</dbReference>
<keyword evidence="1" id="KW-0812">Transmembrane</keyword>
<dbReference type="Proteomes" id="UP000249203">
    <property type="component" value="Unassembled WGS sequence"/>
</dbReference>
<reference evidence="3 5" key="1">
    <citation type="journal article" date="2018" name="Front. Microbiol.">
        <title>Genome-Based Analysis Reveals the Taxonomy and Diversity of the Family Idiomarinaceae.</title>
        <authorList>
            <person name="Liu Y."/>
            <person name="Lai Q."/>
            <person name="Shao Z."/>
        </authorList>
    </citation>
    <scope>NUCLEOTIDE SEQUENCE [LARGE SCALE GENOMIC DNA]</scope>
    <source>
        <strain evidence="3 5">CF12-14</strain>
    </source>
</reference>
<dbReference type="SUPFAM" id="SSF56634">
    <property type="entry name" value="Heme-dependent catalase-like"/>
    <property type="match status" value="1"/>
</dbReference>
<dbReference type="Gene3D" id="1.20.1280.120">
    <property type="match status" value="1"/>
</dbReference>
<evidence type="ECO:0000256" key="1">
    <source>
        <dbReference type="SAM" id="Phobius"/>
    </source>
</evidence>
<keyword evidence="1" id="KW-1133">Transmembrane helix</keyword>
<name>A0A327WUT2_9GAMM</name>
<evidence type="ECO:0000313" key="5">
    <source>
        <dbReference type="Proteomes" id="UP000287865"/>
    </source>
</evidence>
<dbReference type="GO" id="GO:0020037">
    <property type="term" value="F:heme binding"/>
    <property type="evidence" value="ECO:0007669"/>
    <property type="project" value="InterPro"/>
</dbReference>
<dbReference type="Gene3D" id="2.40.180.10">
    <property type="entry name" value="Catalase core domain"/>
    <property type="match status" value="1"/>
</dbReference>
<reference evidence="2 4" key="2">
    <citation type="submission" date="2018-06" db="EMBL/GenBank/DDBJ databases">
        <title>Genomic Encyclopedia of Type Strains, Phase III (KMG-III): the genomes of soil and plant-associated and newly described type strains.</title>
        <authorList>
            <person name="Whitman W."/>
        </authorList>
    </citation>
    <scope>NUCLEOTIDE SEQUENCE [LARGE SCALE GENOMIC DNA]</scope>
    <source>
        <strain evidence="2 4">CGMCC 1.15366</strain>
    </source>
</reference>
<organism evidence="2 4">
    <name type="scientific">Aliidiomarina maris</name>
    <dbReference type="NCBI Taxonomy" id="531312"/>
    <lineage>
        <taxon>Bacteria</taxon>
        <taxon>Pseudomonadati</taxon>
        <taxon>Pseudomonadota</taxon>
        <taxon>Gammaproteobacteria</taxon>
        <taxon>Alteromonadales</taxon>
        <taxon>Idiomarinaceae</taxon>
        <taxon>Aliidiomarina</taxon>
    </lineage>
</organism>
<sequence length="86" mass="9291">MSAATSKRLAPLLIIAAVISTLILIFMYAAGFFGRNQVTAQQFVDFQEGASPHAGFRRAHAKGVCVEGNFIANGALTEYTSSKYLY</sequence>
<evidence type="ECO:0000313" key="2">
    <source>
        <dbReference type="EMBL" id="RAJ96328.1"/>
    </source>
</evidence>